<reference evidence="2" key="1">
    <citation type="journal article" date="2012" name="Science">
        <title>The Paleozoic origin of enzymatic lignin decomposition reconstructed from 31 fungal genomes.</title>
        <authorList>
            <person name="Floudas D."/>
            <person name="Binder M."/>
            <person name="Riley R."/>
            <person name="Barry K."/>
            <person name="Blanchette R.A."/>
            <person name="Henrissat B."/>
            <person name="Martinez A.T."/>
            <person name="Otillar R."/>
            <person name="Spatafora J.W."/>
            <person name="Yadav J.S."/>
            <person name="Aerts A."/>
            <person name="Benoit I."/>
            <person name="Boyd A."/>
            <person name="Carlson A."/>
            <person name="Copeland A."/>
            <person name="Coutinho P.M."/>
            <person name="de Vries R.P."/>
            <person name="Ferreira P."/>
            <person name="Findley K."/>
            <person name="Foster B."/>
            <person name="Gaskell J."/>
            <person name="Glotzer D."/>
            <person name="Gorecki P."/>
            <person name="Heitman J."/>
            <person name="Hesse C."/>
            <person name="Hori C."/>
            <person name="Igarashi K."/>
            <person name="Jurgens J.A."/>
            <person name="Kallen N."/>
            <person name="Kersten P."/>
            <person name="Kohler A."/>
            <person name="Kuees U."/>
            <person name="Kumar T.K.A."/>
            <person name="Kuo A."/>
            <person name="LaButti K."/>
            <person name="Larrondo L.F."/>
            <person name="Lindquist E."/>
            <person name="Ling A."/>
            <person name="Lombard V."/>
            <person name="Lucas S."/>
            <person name="Lundell T."/>
            <person name="Martin R."/>
            <person name="McLaughlin D.J."/>
            <person name="Morgenstern I."/>
            <person name="Morin E."/>
            <person name="Murat C."/>
            <person name="Nagy L.G."/>
            <person name="Nolan M."/>
            <person name="Ohm R.A."/>
            <person name="Patyshakuliyeva A."/>
            <person name="Rokas A."/>
            <person name="Ruiz-Duenas F.J."/>
            <person name="Sabat G."/>
            <person name="Salamov A."/>
            <person name="Samejima M."/>
            <person name="Schmutz J."/>
            <person name="Slot J.C."/>
            <person name="St John F."/>
            <person name="Stenlid J."/>
            <person name="Sun H."/>
            <person name="Sun S."/>
            <person name="Syed K."/>
            <person name="Tsang A."/>
            <person name="Wiebenga A."/>
            <person name="Young D."/>
            <person name="Pisabarro A."/>
            <person name="Eastwood D.C."/>
            <person name="Martin F."/>
            <person name="Cullen D."/>
            <person name="Grigoriev I.V."/>
            <person name="Hibbett D.S."/>
        </authorList>
    </citation>
    <scope>NUCLEOTIDE SEQUENCE [LARGE SCALE GENOMIC DNA]</scope>
    <source>
        <strain evidence="2">RWD-64-598 SS2</strain>
    </source>
</reference>
<dbReference type="GO" id="GO:0005811">
    <property type="term" value="C:lipid droplet"/>
    <property type="evidence" value="ECO:0007669"/>
    <property type="project" value="TreeGrafter"/>
</dbReference>
<sequence>MAVGALLLINFTMARRLFRRIMPKPGEGPSDEQLQKGKLEVINVTTSVPDPSKSGRTVSVRSTLNARGDAAYLVSSILVAECALALALDHDALPACAREGGVLTPAIAFGGVLIERLNRLDDRFRFESEITVPTRP</sequence>
<dbReference type="PANTHER" id="PTHR12286:SF5">
    <property type="entry name" value="SACCHAROPINE DEHYDROGENASE-LIKE OXIDOREDUCTASE"/>
    <property type="match status" value="1"/>
</dbReference>
<dbReference type="RefSeq" id="XP_007769416.1">
    <property type="nucleotide sequence ID" value="XM_007771226.1"/>
</dbReference>
<protein>
    <recommendedName>
        <fullName evidence="3">Saccharopine dehydrogenase-like C-terminal domain-containing protein</fullName>
    </recommendedName>
</protein>
<evidence type="ECO:0008006" key="3">
    <source>
        <dbReference type="Google" id="ProtNLM"/>
    </source>
</evidence>
<evidence type="ECO:0000313" key="1">
    <source>
        <dbReference type="EMBL" id="EIW80469.1"/>
    </source>
</evidence>
<proteinExistence type="predicted"/>
<dbReference type="AlphaFoldDB" id="A0A5M3MMR0"/>
<dbReference type="GO" id="GO:0005739">
    <property type="term" value="C:mitochondrion"/>
    <property type="evidence" value="ECO:0007669"/>
    <property type="project" value="TreeGrafter"/>
</dbReference>
<dbReference type="Proteomes" id="UP000053558">
    <property type="component" value="Unassembled WGS sequence"/>
</dbReference>
<dbReference type="GO" id="GO:0009247">
    <property type="term" value="P:glycolipid biosynthetic process"/>
    <property type="evidence" value="ECO:0007669"/>
    <property type="project" value="TreeGrafter"/>
</dbReference>
<organism evidence="1 2">
    <name type="scientific">Coniophora puteana (strain RWD-64-598)</name>
    <name type="common">Brown rot fungus</name>
    <dbReference type="NCBI Taxonomy" id="741705"/>
    <lineage>
        <taxon>Eukaryota</taxon>
        <taxon>Fungi</taxon>
        <taxon>Dikarya</taxon>
        <taxon>Basidiomycota</taxon>
        <taxon>Agaricomycotina</taxon>
        <taxon>Agaricomycetes</taxon>
        <taxon>Agaricomycetidae</taxon>
        <taxon>Boletales</taxon>
        <taxon>Coniophorineae</taxon>
        <taxon>Coniophoraceae</taxon>
        <taxon>Coniophora</taxon>
    </lineage>
</organism>
<dbReference type="InterPro" id="IPR051276">
    <property type="entry name" value="Saccharopine_DH-like_oxidrdct"/>
</dbReference>
<gene>
    <name evidence="1" type="ORF">CONPUDRAFT_154499</name>
</gene>
<keyword evidence="2" id="KW-1185">Reference proteome</keyword>
<name>A0A5M3MMR0_CONPW</name>
<accession>A0A5M3MMR0</accession>
<evidence type="ECO:0000313" key="2">
    <source>
        <dbReference type="Proteomes" id="UP000053558"/>
    </source>
</evidence>
<dbReference type="OrthoDB" id="10268090at2759"/>
<dbReference type="KEGG" id="cput:CONPUDRAFT_154499"/>
<comment type="caution">
    <text evidence="1">The sequence shown here is derived from an EMBL/GenBank/DDBJ whole genome shotgun (WGS) entry which is preliminary data.</text>
</comment>
<dbReference type="EMBL" id="JH711579">
    <property type="protein sequence ID" value="EIW80469.1"/>
    <property type="molecule type" value="Genomic_DNA"/>
</dbReference>
<dbReference type="GO" id="GO:0005886">
    <property type="term" value="C:plasma membrane"/>
    <property type="evidence" value="ECO:0007669"/>
    <property type="project" value="TreeGrafter"/>
</dbReference>
<dbReference type="GeneID" id="19203273"/>
<dbReference type="PANTHER" id="PTHR12286">
    <property type="entry name" value="SACCHAROPINE DEHYDROGENASE-LIKE OXIDOREDUCTASE"/>
    <property type="match status" value="1"/>
</dbReference>